<dbReference type="EMBL" id="SNRW01001621">
    <property type="protein sequence ID" value="KAA6395669.1"/>
    <property type="molecule type" value="Genomic_DNA"/>
</dbReference>
<evidence type="ECO:0000313" key="2">
    <source>
        <dbReference type="Proteomes" id="UP000324800"/>
    </source>
</evidence>
<dbReference type="AlphaFoldDB" id="A0A5J4WN60"/>
<dbReference type="InterPro" id="IPR011989">
    <property type="entry name" value="ARM-like"/>
</dbReference>
<organism evidence="1 2">
    <name type="scientific">Streblomastix strix</name>
    <dbReference type="NCBI Taxonomy" id="222440"/>
    <lineage>
        <taxon>Eukaryota</taxon>
        <taxon>Metamonada</taxon>
        <taxon>Preaxostyla</taxon>
        <taxon>Oxymonadida</taxon>
        <taxon>Streblomastigidae</taxon>
        <taxon>Streblomastix</taxon>
    </lineage>
</organism>
<protein>
    <submittedName>
        <fullName evidence="1">Uncharacterized protein</fullName>
    </submittedName>
</protein>
<name>A0A5J4WN60_9EUKA</name>
<dbReference type="InterPro" id="IPR016024">
    <property type="entry name" value="ARM-type_fold"/>
</dbReference>
<sequence>MFNTIYIRNQIVEQLHAEVMQTTKPALIKMRVAIVLGWLHENSILPSKMQNQVTEQIIKALNCVDYTIQADACHSLCCLAQQQGNHANFVKEETIINISEIIIAGNEIILPHALCLVQNLLDKGSKLSVELLKSIIKVDYIRLHLVSKKNDYILRIILAQLTNTEFMQNLFKLIKDSEKNGSKKLLDAKEYDDQIKILTMKMQKVINEQKECLDGEILRICDTFAALSKVTSSAATSTHTKISFVALLLRALNRSKTVIIHPIHVGVIEYVNTFCNYRQTQDLIKEGLFTVIANSLKQNDINLIQSTLSILKNILKESSKQEKKGKKITHFSVLEKEGIITMLIDLIISDDQELTEDMKDLAVVSLGFIYKALPLQGERQKVVVTQLKLIIANKPKTMIMEEAIVALSLISENECL</sequence>
<evidence type="ECO:0000313" key="1">
    <source>
        <dbReference type="EMBL" id="KAA6395669.1"/>
    </source>
</evidence>
<dbReference type="SUPFAM" id="SSF48371">
    <property type="entry name" value="ARM repeat"/>
    <property type="match status" value="1"/>
</dbReference>
<dbReference type="Proteomes" id="UP000324800">
    <property type="component" value="Unassembled WGS sequence"/>
</dbReference>
<accession>A0A5J4WN60</accession>
<comment type="caution">
    <text evidence="1">The sequence shown here is derived from an EMBL/GenBank/DDBJ whole genome shotgun (WGS) entry which is preliminary data.</text>
</comment>
<proteinExistence type="predicted"/>
<dbReference type="Gene3D" id="1.25.10.10">
    <property type="entry name" value="Leucine-rich Repeat Variant"/>
    <property type="match status" value="1"/>
</dbReference>
<reference evidence="1 2" key="1">
    <citation type="submission" date="2019-03" db="EMBL/GenBank/DDBJ databases">
        <title>Single cell metagenomics reveals metabolic interactions within the superorganism composed of flagellate Streblomastix strix and complex community of Bacteroidetes bacteria on its surface.</title>
        <authorList>
            <person name="Treitli S.C."/>
            <person name="Kolisko M."/>
            <person name="Husnik F."/>
            <person name="Keeling P."/>
            <person name="Hampl V."/>
        </authorList>
    </citation>
    <scope>NUCLEOTIDE SEQUENCE [LARGE SCALE GENOMIC DNA]</scope>
    <source>
        <strain evidence="1">ST1C</strain>
    </source>
</reference>
<gene>
    <name evidence="1" type="ORF">EZS28_008808</name>
</gene>